<keyword evidence="1" id="KW-0732">Signal</keyword>
<dbReference type="AlphaFoldDB" id="A0A7W9X330"/>
<feature type="chain" id="PRO_5030987198" evidence="1">
    <location>
        <begin position="18"/>
        <end position="146"/>
    </location>
</feature>
<sequence>MKSFLLTALVLTSAAHAEVIECPPRYPDKDVTLPEGSGRVQPARLSFAYMHVGELHSEQTLQGPEAKKVKGGWDTVYGFKPNESKWLVCTYGGTEWSGLDRISPGTIQWWGKLTQQTTLCLLKVRETKFRGSLSDWAAAATCKPSA</sequence>
<name>A0A7W9X330_9BURK</name>
<evidence type="ECO:0000256" key="1">
    <source>
        <dbReference type="SAM" id="SignalP"/>
    </source>
</evidence>
<dbReference type="InterPro" id="IPR049973">
    <property type="entry name" value="STY0301-like"/>
</dbReference>
<dbReference type="RefSeq" id="WP_183556264.1">
    <property type="nucleotide sequence ID" value="NZ_JACHBX010000004.1"/>
</dbReference>
<reference evidence="2 3" key="1">
    <citation type="submission" date="2020-08" db="EMBL/GenBank/DDBJ databases">
        <title>The Agave Microbiome: Exploring the role of microbial communities in plant adaptations to desert environments.</title>
        <authorList>
            <person name="Partida-Martinez L.P."/>
        </authorList>
    </citation>
    <scope>NUCLEOTIDE SEQUENCE [LARGE SCALE GENOMIC DNA]</scope>
    <source>
        <strain evidence="2 3">AT3.2</strain>
    </source>
</reference>
<accession>A0A7W9X330</accession>
<organism evidence="2 3">
    <name type="scientific">Massilia aurea</name>
    <dbReference type="NCBI Taxonomy" id="373040"/>
    <lineage>
        <taxon>Bacteria</taxon>
        <taxon>Pseudomonadati</taxon>
        <taxon>Pseudomonadota</taxon>
        <taxon>Betaproteobacteria</taxon>
        <taxon>Burkholderiales</taxon>
        <taxon>Oxalobacteraceae</taxon>
        <taxon>Telluria group</taxon>
        <taxon>Massilia</taxon>
    </lineage>
</organism>
<keyword evidence="3" id="KW-1185">Reference proteome</keyword>
<dbReference type="Proteomes" id="UP000540787">
    <property type="component" value="Unassembled WGS sequence"/>
</dbReference>
<evidence type="ECO:0000313" key="2">
    <source>
        <dbReference type="EMBL" id="MBB6135602.1"/>
    </source>
</evidence>
<dbReference type="NCBIfam" id="NF042415">
    <property type="entry name" value="STY0301_fam"/>
    <property type="match status" value="1"/>
</dbReference>
<comment type="caution">
    <text evidence="2">The sequence shown here is derived from an EMBL/GenBank/DDBJ whole genome shotgun (WGS) entry which is preliminary data.</text>
</comment>
<proteinExistence type="predicted"/>
<protein>
    <submittedName>
        <fullName evidence="2">Uncharacterized protein</fullName>
    </submittedName>
</protein>
<evidence type="ECO:0000313" key="3">
    <source>
        <dbReference type="Proteomes" id="UP000540787"/>
    </source>
</evidence>
<gene>
    <name evidence="2" type="ORF">HD842_003769</name>
</gene>
<dbReference type="EMBL" id="JACHBX010000004">
    <property type="protein sequence ID" value="MBB6135602.1"/>
    <property type="molecule type" value="Genomic_DNA"/>
</dbReference>
<feature type="signal peptide" evidence="1">
    <location>
        <begin position="1"/>
        <end position="17"/>
    </location>
</feature>